<accession>A0A1A9GGG0</accession>
<keyword evidence="1" id="KW-0732">Signal</keyword>
<proteinExistence type="predicted"/>
<dbReference type="OrthoDB" id="3239593at2"/>
<reference evidence="2 3" key="1">
    <citation type="submission" date="2016-03" db="EMBL/GenBank/DDBJ databases">
        <title>Complete genome sequence of a soil Actinobacterium, Nocardioides dokdonensis FR1436.</title>
        <authorList>
            <person name="Kwon S.-K."/>
            <person name="Kim K."/>
            <person name="Kim J.F."/>
        </authorList>
    </citation>
    <scope>NUCLEOTIDE SEQUENCE [LARGE SCALE GENOMIC DNA]</scope>
    <source>
        <strain evidence="2 3">FR1436</strain>
    </source>
</reference>
<dbReference type="KEGG" id="ndk:I601_0915"/>
<dbReference type="PANTHER" id="PTHR42779:SF1">
    <property type="entry name" value="PROTEIN YNJB"/>
    <property type="match status" value="1"/>
</dbReference>
<dbReference type="InterPro" id="IPR006059">
    <property type="entry name" value="SBP"/>
</dbReference>
<evidence type="ECO:0000313" key="2">
    <source>
        <dbReference type="EMBL" id="ANH37358.1"/>
    </source>
</evidence>
<dbReference type="InterPro" id="IPR027020">
    <property type="entry name" value="YnjB"/>
</dbReference>
<dbReference type="Proteomes" id="UP000077868">
    <property type="component" value="Chromosome"/>
</dbReference>
<dbReference type="RefSeq" id="WP_068106904.1">
    <property type="nucleotide sequence ID" value="NZ_CP015079.1"/>
</dbReference>
<dbReference type="EMBL" id="CP015079">
    <property type="protein sequence ID" value="ANH37358.1"/>
    <property type="molecule type" value="Genomic_DNA"/>
</dbReference>
<evidence type="ECO:0000313" key="3">
    <source>
        <dbReference type="Proteomes" id="UP000077868"/>
    </source>
</evidence>
<dbReference type="AlphaFoldDB" id="A0A1A9GGG0"/>
<dbReference type="NCBIfam" id="NF008633">
    <property type="entry name" value="PRK11622.1"/>
    <property type="match status" value="1"/>
</dbReference>
<dbReference type="Pfam" id="PF13416">
    <property type="entry name" value="SBP_bac_8"/>
    <property type="match status" value="1"/>
</dbReference>
<dbReference type="PROSITE" id="PS51257">
    <property type="entry name" value="PROKAR_LIPOPROTEIN"/>
    <property type="match status" value="1"/>
</dbReference>
<keyword evidence="3" id="KW-1185">Reference proteome</keyword>
<gene>
    <name evidence="2" type="ORF">I601_0915</name>
</gene>
<dbReference type="PIRSF" id="PIRSF029172">
    <property type="entry name" value="UCP029172_ABC_sbc_YnjB"/>
    <property type="match status" value="1"/>
</dbReference>
<name>A0A1A9GGG0_9ACTN</name>
<evidence type="ECO:0008006" key="4">
    <source>
        <dbReference type="Google" id="ProtNLM"/>
    </source>
</evidence>
<dbReference type="PANTHER" id="PTHR42779">
    <property type="entry name" value="PROTEIN YNJB"/>
    <property type="match status" value="1"/>
</dbReference>
<dbReference type="Gene3D" id="3.40.190.10">
    <property type="entry name" value="Periplasmic binding protein-like II"/>
    <property type="match status" value="2"/>
</dbReference>
<feature type="chain" id="PRO_5038529561" description="Bacterial extracellular solute-binding protein" evidence="1">
    <location>
        <begin position="21"/>
        <end position="416"/>
    </location>
</feature>
<dbReference type="PATRIC" id="fig|1300347.3.peg.913"/>
<dbReference type="STRING" id="1300347.I601_0915"/>
<organism evidence="2 3">
    <name type="scientific">Nocardioides dokdonensis FR1436</name>
    <dbReference type="NCBI Taxonomy" id="1300347"/>
    <lineage>
        <taxon>Bacteria</taxon>
        <taxon>Bacillati</taxon>
        <taxon>Actinomycetota</taxon>
        <taxon>Actinomycetes</taxon>
        <taxon>Propionibacteriales</taxon>
        <taxon>Nocardioidaceae</taxon>
        <taxon>Nocardioides</taxon>
    </lineage>
</organism>
<feature type="signal peptide" evidence="1">
    <location>
        <begin position="1"/>
        <end position="20"/>
    </location>
</feature>
<sequence>MNRPARVTALLAATALVASACGSDPGAEAVAVDTSDWDAVLAEAEGQSVDWYMYGGDQRLNEFVNGEVADRLAALGVTLNQVKITDTAEAVNKVLGEQQAGRTTGGSVDAIWVNGENFATGVQADLWACGWAADLPNAQYVDLEDPAVATDFGVPVEGCEAAWQQASSALVYDSAVLDEADVASVESLLAWSASDPGRFTYPAPPDFTGSMAVRTFLYDTLGAEAVRAAAEGGGLSDEDYERARDETFTRLLDASGSFWRDGETYPVSQEEVEKLYADGEISAFLTYGPGAVGSLVEDGVFPGSTRETVLSVGNISNVSFLGVPANAEDRAGAMVLADVLQDPEVQLGLFEATGIFPVVDLDTVDPALAEQFASVDAGPSVLTPAELTADALPELDSATLARIEDDWKSEVLRSAG</sequence>
<evidence type="ECO:0000256" key="1">
    <source>
        <dbReference type="SAM" id="SignalP"/>
    </source>
</evidence>
<dbReference type="SUPFAM" id="SSF53850">
    <property type="entry name" value="Periplasmic binding protein-like II"/>
    <property type="match status" value="1"/>
</dbReference>
<protein>
    <recommendedName>
        <fullName evidence="4">Bacterial extracellular solute-binding protein</fullName>
    </recommendedName>
</protein>